<keyword evidence="7" id="KW-1185">Reference proteome</keyword>
<protein>
    <submittedName>
        <fullName evidence="6">Transcription factor bHLH25-like</fullName>
    </submittedName>
</protein>
<sequence length="462" mass="50202">MGGGGESRLEAHKESSNCYLEQHDLQWLSLRRGGRLLAADVASHGAGRRTAEGLSREPVVVHWEHGEDRNRARKRSGASAAEDVDLRADSAAAQGKARRPPFASCCNCSSDSSLRATVGGWWLPHRRERRNHGQGNRVAARWANSGFPEIAAACFTGEDVEADGGGGNFRIAASGVRDITLRLEPEGRRRRGIWEAHHTGAARRGEASVPERCAPCPRFGAEARTSSLDVCNEQAAAGSLPARKADASGCSLPRGDMLDASVRLHAREARRDATAFAERHPEQQQYYTPPPPMAPPRPTPICPSQPYQGSSFPGFGVPALPSLPLGALAVGSEPGQPSSSSSIFSFGGQPPSTLNFSGGDWPDGIDIEAAQQQVPEIRWSRAHWNTQEHVIAERKRREKMQQQFVTLATIVPDLTKTDKISLLGSTIEYVKQLEEKVKTLEGQNARRTSEPIVFESKLSHIK</sequence>
<dbReference type="PANTHER" id="PTHR45959:SF59">
    <property type="entry name" value="BHLH DOMAIN-CONTAINING PROTEIN"/>
    <property type="match status" value="1"/>
</dbReference>
<dbReference type="InterPro" id="IPR052610">
    <property type="entry name" value="bHLH_transcription_regulator"/>
</dbReference>
<dbReference type="PANTHER" id="PTHR45959">
    <property type="entry name" value="BHLH TRANSCRIPTION FACTOR"/>
    <property type="match status" value="1"/>
</dbReference>
<dbReference type="Pfam" id="PF00010">
    <property type="entry name" value="HLH"/>
    <property type="match status" value="1"/>
</dbReference>
<dbReference type="Proteomes" id="UP000275267">
    <property type="component" value="Unassembled WGS sequence"/>
</dbReference>
<evidence type="ECO:0000256" key="3">
    <source>
        <dbReference type="ARBA" id="ARBA00023163"/>
    </source>
</evidence>
<comment type="caution">
    <text evidence="6">The sequence shown here is derived from an EMBL/GenBank/DDBJ whole genome shotgun (WGS) entry which is preliminary data.</text>
</comment>
<name>A0A3L6TF84_PANMI</name>
<accession>A0A3L6TF84</accession>
<dbReference type="InterPro" id="IPR011598">
    <property type="entry name" value="bHLH_dom"/>
</dbReference>
<reference evidence="7" key="1">
    <citation type="journal article" date="2019" name="Nat. Commun.">
        <title>The genome of broomcorn millet.</title>
        <authorList>
            <person name="Zou C."/>
            <person name="Miki D."/>
            <person name="Li D."/>
            <person name="Tang Q."/>
            <person name="Xiao L."/>
            <person name="Rajput S."/>
            <person name="Deng P."/>
            <person name="Jia W."/>
            <person name="Huang R."/>
            <person name="Zhang M."/>
            <person name="Sun Y."/>
            <person name="Hu J."/>
            <person name="Fu X."/>
            <person name="Schnable P.S."/>
            <person name="Li F."/>
            <person name="Zhang H."/>
            <person name="Feng B."/>
            <person name="Zhu X."/>
            <person name="Liu R."/>
            <person name="Schnable J.C."/>
            <person name="Zhu J.-K."/>
            <person name="Zhang H."/>
        </authorList>
    </citation>
    <scope>NUCLEOTIDE SEQUENCE [LARGE SCALE GENOMIC DNA]</scope>
</reference>
<dbReference type="GO" id="GO:0046983">
    <property type="term" value="F:protein dimerization activity"/>
    <property type="evidence" value="ECO:0007669"/>
    <property type="project" value="InterPro"/>
</dbReference>
<dbReference type="SMART" id="SM00353">
    <property type="entry name" value="HLH"/>
    <property type="match status" value="1"/>
</dbReference>
<evidence type="ECO:0000313" key="6">
    <source>
        <dbReference type="EMBL" id="RLN39019.1"/>
    </source>
</evidence>
<dbReference type="Gene3D" id="4.10.280.10">
    <property type="entry name" value="Helix-loop-helix DNA-binding domain"/>
    <property type="match status" value="1"/>
</dbReference>
<evidence type="ECO:0000313" key="7">
    <source>
        <dbReference type="Proteomes" id="UP000275267"/>
    </source>
</evidence>
<gene>
    <name evidence="6" type="ORF">C2845_PM01G08240</name>
</gene>
<keyword evidence="2" id="KW-0805">Transcription regulation</keyword>
<dbReference type="PROSITE" id="PS50888">
    <property type="entry name" value="BHLH"/>
    <property type="match status" value="1"/>
</dbReference>
<evidence type="ECO:0000259" key="5">
    <source>
        <dbReference type="PROSITE" id="PS50888"/>
    </source>
</evidence>
<dbReference type="STRING" id="4540.A0A3L6TF84"/>
<keyword evidence="3" id="KW-0804">Transcription</keyword>
<feature type="domain" description="BHLH" evidence="5">
    <location>
        <begin position="384"/>
        <end position="433"/>
    </location>
</feature>
<comment type="similarity">
    <text evidence="1">Belongs to the bHLH protein family.</text>
</comment>
<organism evidence="6 7">
    <name type="scientific">Panicum miliaceum</name>
    <name type="common">Proso millet</name>
    <name type="synonym">Broomcorn millet</name>
    <dbReference type="NCBI Taxonomy" id="4540"/>
    <lineage>
        <taxon>Eukaryota</taxon>
        <taxon>Viridiplantae</taxon>
        <taxon>Streptophyta</taxon>
        <taxon>Embryophyta</taxon>
        <taxon>Tracheophyta</taxon>
        <taxon>Spermatophyta</taxon>
        <taxon>Magnoliopsida</taxon>
        <taxon>Liliopsida</taxon>
        <taxon>Poales</taxon>
        <taxon>Poaceae</taxon>
        <taxon>PACMAD clade</taxon>
        <taxon>Panicoideae</taxon>
        <taxon>Panicodae</taxon>
        <taxon>Paniceae</taxon>
        <taxon>Panicinae</taxon>
        <taxon>Panicum</taxon>
        <taxon>Panicum sect. Panicum</taxon>
    </lineage>
</organism>
<dbReference type="SUPFAM" id="SSF47459">
    <property type="entry name" value="HLH, helix-loop-helix DNA-binding domain"/>
    <property type="match status" value="1"/>
</dbReference>
<proteinExistence type="inferred from homology"/>
<dbReference type="AlphaFoldDB" id="A0A3L6TF84"/>
<dbReference type="EMBL" id="PQIB02000001">
    <property type="protein sequence ID" value="RLN39019.1"/>
    <property type="molecule type" value="Genomic_DNA"/>
</dbReference>
<evidence type="ECO:0000256" key="1">
    <source>
        <dbReference type="ARBA" id="ARBA00005510"/>
    </source>
</evidence>
<dbReference type="OrthoDB" id="650644at2759"/>
<feature type="region of interest" description="Disordered" evidence="4">
    <location>
        <begin position="65"/>
        <end position="93"/>
    </location>
</feature>
<evidence type="ECO:0000256" key="2">
    <source>
        <dbReference type="ARBA" id="ARBA00023015"/>
    </source>
</evidence>
<dbReference type="InterPro" id="IPR036638">
    <property type="entry name" value="HLH_DNA-bd_sf"/>
</dbReference>
<evidence type="ECO:0000256" key="4">
    <source>
        <dbReference type="SAM" id="MobiDB-lite"/>
    </source>
</evidence>